<evidence type="ECO:0000256" key="2">
    <source>
        <dbReference type="PIRSR" id="PIRSR634015-3"/>
    </source>
</evidence>
<protein>
    <submittedName>
        <fullName evidence="5">M1 family metallopeptidase</fullName>
    </submittedName>
</protein>
<dbReference type="EMBL" id="CP073708">
    <property type="protein sequence ID" value="QUO43538.1"/>
    <property type="molecule type" value="Genomic_DNA"/>
</dbReference>
<feature type="region of interest" description="Disordered" evidence="3">
    <location>
        <begin position="71"/>
        <end position="125"/>
    </location>
</feature>
<dbReference type="Proteomes" id="UP000677234">
    <property type="component" value="Chromosome"/>
</dbReference>
<comment type="cofactor">
    <cofactor evidence="2">
        <name>Zn(2+)</name>
        <dbReference type="ChEBI" id="CHEBI:29105"/>
    </cofactor>
    <text evidence="2">Binds 1 zinc ion per subunit.</text>
</comment>
<feature type="domain" description="Peptidase M1 membrane alanine aminopeptidase" evidence="4">
    <location>
        <begin position="370"/>
        <end position="571"/>
    </location>
</feature>
<keyword evidence="2" id="KW-0479">Metal-binding</keyword>
<dbReference type="KEGG" id="bcop:JD108_02845"/>
<dbReference type="Gene3D" id="1.10.390.10">
    <property type="entry name" value="Neutral Protease Domain 2"/>
    <property type="match status" value="1"/>
</dbReference>
<feature type="binding site" evidence="2">
    <location>
        <position position="428"/>
    </location>
    <ligand>
        <name>Zn(2+)</name>
        <dbReference type="ChEBI" id="CHEBI:29105"/>
        <note>catalytic</note>
    </ligand>
</feature>
<proteinExistence type="predicted"/>
<dbReference type="GO" id="GO:0008237">
    <property type="term" value="F:metallopeptidase activity"/>
    <property type="evidence" value="ECO:0007669"/>
    <property type="project" value="InterPro"/>
</dbReference>
<feature type="compositionally biased region" description="Low complexity" evidence="3">
    <location>
        <begin position="86"/>
        <end position="109"/>
    </location>
</feature>
<feature type="binding site" evidence="2">
    <location>
        <position position="451"/>
    </location>
    <ligand>
        <name>Zn(2+)</name>
        <dbReference type="ChEBI" id="CHEBI:29105"/>
        <note>catalytic</note>
    </ligand>
</feature>
<evidence type="ECO:0000256" key="3">
    <source>
        <dbReference type="SAM" id="MobiDB-lite"/>
    </source>
</evidence>
<dbReference type="Pfam" id="PF01433">
    <property type="entry name" value="Peptidase_M1"/>
    <property type="match status" value="1"/>
</dbReference>
<feature type="active site" description="Proton donor" evidence="1">
    <location>
        <position position="512"/>
    </location>
</feature>
<dbReference type="AlphaFoldDB" id="A0A7T5EPP7"/>
<dbReference type="CDD" id="cd09604">
    <property type="entry name" value="M1_APN_like"/>
    <property type="match status" value="1"/>
</dbReference>
<evidence type="ECO:0000259" key="4">
    <source>
        <dbReference type="Pfam" id="PF01433"/>
    </source>
</evidence>
<dbReference type="SUPFAM" id="SSF55486">
    <property type="entry name" value="Metalloproteases ('zincins'), catalytic domain"/>
    <property type="match status" value="1"/>
</dbReference>
<dbReference type="InterPro" id="IPR027268">
    <property type="entry name" value="Peptidase_M4/M1_CTD_sf"/>
</dbReference>
<keyword evidence="8" id="KW-1185">Reference proteome</keyword>
<dbReference type="PANTHER" id="PTHR45726:SF3">
    <property type="entry name" value="LEUKOTRIENE A-4 HYDROLASE"/>
    <property type="match status" value="1"/>
</dbReference>
<sequence>MRTAAAGRDDGGRSDAGRNAASQNATRRLLAKAAQGAVRKWTGSLFVFVLATAFPGGHAAFAKAPGFQAAGQEAGQAPGGQGAGQATGQAPGGQAASQAPGSPAAGQAADQTAEQPANRAAEQAVTDRTAYTASVQIDPAAKELTGSVHIQFVPQDPAFAYLHVYPYAFTDKKKGPLWADLLGKNPTPGTYQIHQLRIQGKPAAYQRTGTLVEIPLEKRVVESGAALDLELQFSMTLPRNMGRMSYDDHAIWLGNWLPILAVRDSSGWHLDPYGPVGDPFYSETADYQVELNVPAGYQVASTAADGTQRGEEATPGQRVYHLEAKDVRDFSLVVMDETYQRRETTVGRTKVRSWWRKGDSPVQAARNHQAAERSFSYFQSRFGAYPYDEYDVVRIGGRINGMEYPGIVFLDGSHYQGDHLASIPTVVHETAHQWFYGLMGNNQVEEAWLDEGLAEYASLSFLRAAYPQIGQMRVQGRLIRGTTADAYAEAGLNAWLPTSRYPDNQSYSDLVYSRTATMLLLLEDVWGEERLHAMLQHFLAEHRHQVATGREWVAALTAEAGEDAAPFIRYWLLLDKEQEQAAQEWLDRQREARVGRDSAGNAR</sequence>
<organism evidence="5 7">
    <name type="scientific">Brevibacillus composti</name>
    <dbReference type="NCBI Taxonomy" id="2796470"/>
    <lineage>
        <taxon>Bacteria</taxon>
        <taxon>Bacillati</taxon>
        <taxon>Bacillota</taxon>
        <taxon>Bacilli</taxon>
        <taxon>Bacillales</taxon>
        <taxon>Paenibacillaceae</taxon>
        <taxon>Brevibacillus</taxon>
    </lineage>
</organism>
<feature type="binding site" evidence="2">
    <location>
        <position position="432"/>
    </location>
    <ligand>
        <name>Zn(2+)</name>
        <dbReference type="ChEBI" id="CHEBI:29105"/>
        <note>catalytic</note>
    </ligand>
</feature>
<feature type="active site" description="Proton acceptor" evidence="1">
    <location>
        <position position="429"/>
    </location>
</feature>
<dbReference type="InterPro" id="IPR014782">
    <property type="entry name" value="Peptidase_M1_dom"/>
</dbReference>
<feature type="region of interest" description="Disordered" evidence="3">
    <location>
        <begin position="1"/>
        <end position="24"/>
    </location>
</feature>
<dbReference type="GO" id="GO:0008270">
    <property type="term" value="F:zinc ion binding"/>
    <property type="evidence" value="ECO:0007669"/>
    <property type="project" value="InterPro"/>
</dbReference>
<accession>A0A7T5EPP7</accession>
<keyword evidence="2" id="KW-0862">Zinc</keyword>
<evidence type="ECO:0000313" key="7">
    <source>
        <dbReference type="Proteomes" id="UP000595847"/>
    </source>
</evidence>
<name>A0A7T5EPP7_9BACL</name>
<evidence type="ECO:0000313" key="6">
    <source>
        <dbReference type="EMBL" id="QUO43538.1"/>
    </source>
</evidence>
<feature type="compositionally biased region" description="Basic and acidic residues" evidence="3">
    <location>
        <begin position="7"/>
        <end position="16"/>
    </location>
</feature>
<dbReference type="PANTHER" id="PTHR45726">
    <property type="entry name" value="LEUKOTRIENE A-4 HYDROLASE"/>
    <property type="match status" value="1"/>
</dbReference>
<dbReference type="EMBL" id="CP066308">
    <property type="protein sequence ID" value="QQE76462.1"/>
    <property type="molecule type" value="Genomic_DNA"/>
</dbReference>
<gene>
    <name evidence="5" type="ORF">JD108_02845</name>
    <name evidence="6" type="ORF">KDJ56_02850</name>
</gene>
<dbReference type="Proteomes" id="UP000595847">
    <property type="component" value="Chromosome"/>
</dbReference>
<evidence type="ECO:0000313" key="8">
    <source>
        <dbReference type="Proteomes" id="UP000677234"/>
    </source>
</evidence>
<dbReference type="InterPro" id="IPR034015">
    <property type="entry name" value="M1_LTA4H"/>
</dbReference>
<reference evidence="6" key="2">
    <citation type="submission" date="2021-04" db="EMBL/GenBank/DDBJ databases">
        <title>Brevibacillus composti FJAT-54423, complete genome.</title>
        <authorList>
            <person name="Tang R."/>
        </authorList>
    </citation>
    <scope>NUCLEOTIDE SEQUENCE</scope>
    <source>
        <strain evidence="6">FJAT-54424</strain>
    </source>
</reference>
<evidence type="ECO:0000256" key="1">
    <source>
        <dbReference type="PIRSR" id="PIRSR634015-1"/>
    </source>
</evidence>
<evidence type="ECO:0000313" key="5">
    <source>
        <dbReference type="EMBL" id="QQE76462.1"/>
    </source>
</evidence>
<reference evidence="5 7" key="1">
    <citation type="submission" date="2020-12" db="EMBL/GenBank/DDBJ databases">
        <title>strain FJAT-54423T represents a novel species of the genus Brevibacillus.</title>
        <authorList>
            <person name="Tang R."/>
        </authorList>
    </citation>
    <scope>NUCLEOTIDE SEQUENCE [LARGE SCALE GENOMIC DNA]</scope>
    <source>
        <strain evidence="5 7">FJAT-54423</strain>
    </source>
</reference>